<keyword evidence="1" id="KW-0472">Membrane</keyword>
<protein>
    <submittedName>
        <fullName evidence="3">AsmA-like C-terminal domain-containing protein</fullName>
    </submittedName>
</protein>
<dbReference type="EMBL" id="JAQOUE010000001">
    <property type="protein sequence ID" value="MDT7041172.1"/>
    <property type="molecule type" value="Genomic_DNA"/>
</dbReference>
<dbReference type="InterPro" id="IPR008023">
    <property type="entry name" value="DUF748"/>
</dbReference>
<organism evidence="3 4">
    <name type="scientific">Candidatus Nitronereus thalassa</name>
    <dbReference type="NCBI Taxonomy" id="3020898"/>
    <lineage>
        <taxon>Bacteria</taxon>
        <taxon>Pseudomonadati</taxon>
        <taxon>Nitrospirota</taxon>
        <taxon>Nitrospiria</taxon>
        <taxon>Nitrospirales</taxon>
        <taxon>Nitrospiraceae</taxon>
        <taxon>Candidatus Nitronereus</taxon>
    </lineage>
</organism>
<keyword evidence="1" id="KW-0812">Transmembrane</keyword>
<sequence>MRDRMSARRRTILMLLLLVMFGTLAVGYLLTFHLDTVRRVVQQQMLSAFGPNLRVGEVRVTFFPFPRLTLTDLQILESEQGKPIVEASEIQLNLSFLSVLQDEVIPKGLVIENPKIYLRRNELGQWNINSLLQNRPAGGIEAGAFLAEYSLTIENGTIQIIDALDVTNPETLTLQHVVMHVSNLSAIKPMEVSLVADLNQRGESNLSIQGTISEAQGFFATPLSGEKTTGPQVEVRTNLDLKEGELIQFARLFHIKDFPIQPHGHLQIQGQIGYAPDQNGYALTLSDVIVLTDAINVQGQVNISGLQTEVSPTVSATWTSAPISVTNLLKIVPIHLIPNEIHDAIMNQPLEAKLEVASATLSTSSSPGRKFDLIGEFKVSEGYLDLGKTWGVAEKVQGTVVLNPSGAQLKEFSGIYDSIPVSSGSGEIEFREEGPWLFAELQGQVPSKKLISFLKNLFEWTTPNHAMAGFMGEKGGGELRIRLAGPLDKPAHIAVVQAQYNPQAVMLRLPGIEGAMSNVSGTINFSSKLLNFTSFKGVFQSSPITVEGSINFHNAPAFENFQIGGRVFTKDLQSQFKEFFSPYQEMVSGSATFVSTLSGPMERPRIQTLWNLENLDLNLKGVLRKELKVKGTFNANLEFGAGLGLKAHRMVLAIPPLTLSGNGFFDESKMGQFQASVTASPFEFQSLPAGLTLLDGAIGKGAMEFSLKIDGKGDNWRQWKKDGWLVLSDAVVPVDGLNSPMQNVFVRVKLARHDAVVQRLQFQMQDSEAGIAGSIKNWDSTPQVTFQINAPEFDIDLLVPKGERSPLRDVLETIAATHTVGGNLIFTRAWYKDLQLQNLKGRLRIKNGFVGVDQITGKTDSGSLEGRFLIHLPVRQPATVKTWFKIKDVPFETLQTTFLSAERLDERFWTGTLSMQGMVQGNGNDTRGVFPTLNGDLKILVRDGRIQRGTVIPKMLALMNLPAVLQGKVDLKKDGYPFEKQSATLRISSGIITSEDIFMDGPILKLTGAGTYNLVDDQLDLAVAASPLGAYFDLLEKISLFRILFESEQKNSHIALFDIKGPLKDPVIKPLPLESFKAGLTGFTRAAFNVLKNTVSLPKNILFPKKTEDSDIPPKADKGKGQ</sequence>
<accession>A0ABU3K440</accession>
<dbReference type="RefSeq" id="WP_313831530.1">
    <property type="nucleotide sequence ID" value="NZ_JAQOUE010000001.1"/>
</dbReference>
<name>A0ABU3K440_9BACT</name>
<dbReference type="InterPro" id="IPR052894">
    <property type="entry name" value="AsmA-related"/>
</dbReference>
<evidence type="ECO:0000313" key="4">
    <source>
        <dbReference type="Proteomes" id="UP001250932"/>
    </source>
</evidence>
<keyword evidence="1" id="KW-1133">Transmembrane helix</keyword>
<dbReference type="PANTHER" id="PTHR30441">
    <property type="entry name" value="DUF748 DOMAIN-CONTAINING PROTEIN"/>
    <property type="match status" value="1"/>
</dbReference>
<dbReference type="Pfam" id="PF05359">
    <property type="entry name" value="DUF748"/>
    <property type="match status" value="1"/>
</dbReference>
<feature type="transmembrane region" description="Helical" evidence="1">
    <location>
        <begin position="12"/>
        <end position="34"/>
    </location>
</feature>
<evidence type="ECO:0000313" key="3">
    <source>
        <dbReference type="EMBL" id="MDT7041172.1"/>
    </source>
</evidence>
<gene>
    <name evidence="3" type="ORF">PPG34_02340</name>
</gene>
<comment type="caution">
    <text evidence="3">The sequence shown here is derived from an EMBL/GenBank/DDBJ whole genome shotgun (WGS) entry which is preliminary data.</text>
</comment>
<dbReference type="InterPro" id="IPR025263">
    <property type="entry name" value="YhdP_central"/>
</dbReference>
<evidence type="ECO:0000259" key="2">
    <source>
        <dbReference type="Pfam" id="PF13116"/>
    </source>
</evidence>
<keyword evidence="4" id="KW-1185">Reference proteome</keyword>
<reference evidence="3 4" key="1">
    <citation type="journal article" date="2023" name="ISME J.">
        <title>Cultivation and genomic characterization of novel and ubiquitous marine nitrite-oxidizing bacteria from the Nitrospirales.</title>
        <authorList>
            <person name="Mueller A.J."/>
            <person name="Daebeler A."/>
            <person name="Herbold C.W."/>
            <person name="Kirkegaard R.H."/>
            <person name="Daims H."/>
        </authorList>
    </citation>
    <scope>NUCLEOTIDE SEQUENCE [LARGE SCALE GENOMIC DNA]</scope>
    <source>
        <strain evidence="3 4">EB</strain>
    </source>
</reference>
<dbReference type="Proteomes" id="UP001250932">
    <property type="component" value="Unassembled WGS sequence"/>
</dbReference>
<dbReference type="PANTHER" id="PTHR30441:SF4">
    <property type="entry name" value="PROTEIN ASMA"/>
    <property type="match status" value="1"/>
</dbReference>
<proteinExistence type="predicted"/>
<evidence type="ECO:0000256" key="1">
    <source>
        <dbReference type="SAM" id="Phobius"/>
    </source>
</evidence>
<feature type="domain" description="YhdP central" evidence="2">
    <location>
        <begin position="376"/>
        <end position="1067"/>
    </location>
</feature>
<dbReference type="Pfam" id="PF13116">
    <property type="entry name" value="YhdP"/>
    <property type="match status" value="1"/>
</dbReference>